<evidence type="ECO:0000313" key="3">
    <source>
        <dbReference type="Proteomes" id="UP000186309"/>
    </source>
</evidence>
<dbReference type="STRING" id="1387353.BSF38_02562"/>
<sequence>MAAEWFYKLNGTDIGPVSSSDLVELAVAGKLAPGAAVRKGDGPWVAAETVPGLADRVGRRRAEPPPLSAASAAVAEPRGRGFAMVSASAAEAFEVLDSAEDDGFRVEILAYPRLGGSRDAHAAQQVFFANRAGMKLKQVRITLKDGQALSEAGALHFMLGALRMESKVGGVGGIGRAMMNRFLTKEAAFLPRYHGTGQIYLEPSFSHFFIHRLAGEEVIADKGLFYCCDGALEVGAAVQKSISSALFGGEGWFQTRIRGRGLCVLESPVPADEIIRVDLKNETLQVDGNFALMRTGRIDFTVERSTKSLMGVFTSGELLLQTFRGVGSVWLAPTQDVYERLREGGHSALALASRNSSTSTESR</sequence>
<dbReference type="Pfam" id="PF14237">
    <property type="entry name" value="GYF_2"/>
    <property type="match status" value="1"/>
</dbReference>
<dbReference type="OrthoDB" id="254120at2"/>
<accession>A0A1U7CQ71</accession>
<dbReference type="InterPro" id="IPR025640">
    <property type="entry name" value="GYF_2"/>
</dbReference>
<protein>
    <recommendedName>
        <fullName evidence="1">GYF domain-containing protein</fullName>
    </recommendedName>
</protein>
<dbReference type="PANTHER" id="PTHR38074">
    <property type="entry name" value="ALTERED INHERITANCE OF MITOCHONDRIA PROTEIN 24, MITOCHONDRIAL"/>
    <property type="match status" value="1"/>
</dbReference>
<dbReference type="AlphaFoldDB" id="A0A1U7CQ71"/>
<reference evidence="3" key="1">
    <citation type="submission" date="2016-12" db="EMBL/GenBank/DDBJ databases">
        <title>Comparative genomics of four Isosphaeraceae planctomycetes: a common pool of plasmids and glycoside hydrolase genes.</title>
        <authorList>
            <person name="Ivanova A."/>
        </authorList>
    </citation>
    <scope>NUCLEOTIDE SEQUENCE [LARGE SCALE GENOMIC DNA]</scope>
    <source>
        <strain evidence="3">PX4</strain>
    </source>
</reference>
<dbReference type="KEGG" id="pbor:BSF38_02562"/>
<dbReference type="InterPro" id="IPR016031">
    <property type="entry name" value="Trp_RNA-bd_attenuator-like_dom"/>
</dbReference>
<evidence type="ECO:0000313" key="2">
    <source>
        <dbReference type="EMBL" id="APW61059.1"/>
    </source>
</evidence>
<feature type="domain" description="GYF" evidence="1">
    <location>
        <begin position="5"/>
        <end position="53"/>
    </location>
</feature>
<dbReference type="InterPro" id="IPR036983">
    <property type="entry name" value="AIM24_sf"/>
</dbReference>
<dbReference type="PANTHER" id="PTHR38074:SF1">
    <property type="entry name" value="ALTERED INHERITANCE OF MITOCHONDRIA PROTEIN 24, MITOCHONDRIAL"/>
    <property type="match status" value="1"/>
</dbReference>
<name>A0A1U7CQ71_9BACT</name>
<dbReference type="Gene3D" id="3.60.160.10">
    <property type="entry name" value="Mitochondrial biogenesis AIM24"/>
    <property type="match status" value="1"/>
</dbReference>
<gene>
    <name evidence="2" type="ORF">BSF38_02562</name>
</gene>
<evidence type="ECO:0000259" key="1">
    <source>
        <dbReference type="Pfam" id="PF14237"/>
    </source>
</evidence>
<dbReference type="SUPFAM" id="SSF51219">
    <property type="entry name" value="TRAP-like"/>
    <property type="match status" value="1"/>
</dbReference>
<dbReference type="EMBL" id="CP019082">
    <property type="protein sequence ID" value="APW61059.1"/>
    <property type="molecule type" value="Genomic_DNA"/>
</dbReference>
<dbReference type="InterPro" id="IPR002838">
    <property type="entry name" value="AIM24"/>
</dbReference>
<proteinExistence type="predicted"/>
<keyword evidence="3" id="KW-1185">Reference proteome</keyword>
<dbReference type="RefSeq" id="WP_076346130.1">
    <property type="nucleotide sequence ID" value="NZ_CP019082.1"/>
</dbReference>
<dbReference type="Proteomes" id="UP000186309">
    <property type="component" value="Chromosome"/>
</dbReference>
<dbReference type="Pfam" id="PF01987">
    <property type="entry name" value="AIM24"/>
    <property type="match status" value="1"/>
</dbReference>
<organism evidence="2 3">
    <name type="scientific">Paludisphaera borealis</name>
    <dbReference type="NCBI Taxonomy" id="1387353"/>
    <lineage>
        <taxon>Bacteria</taxon>
        <taxon>Pseudomonadati</taxon>
        <taxon>Planctomycetota</taxon>
        <taxon>Planctomycetia</taxon>
        <taxon>Isosphaerales</taxon>
        <taxon>Isosphaeraceae</taxon>
        <taxon>Paludisphaera</taxon>
    </lineage>
</organism>